<evidence type="ECO:0000256" key="1">
    <source>
        <dbReference type="ARBA" id="ARBA00022723"/>
    </source>
</evidence>
<dbReference type="GO" id="GO:0000981">
    <property type="term" value="F:DNA-binding transcription factor activity, RNA polymerase II-specific"/>
    <property type="evidence" value="ECO:0007669"/>
    <property type="project" value="InterPro"/>
</dbReference>
<feature type="region of interest" description="Disordered" evidence="3">
    <location>
        <begin position="108"/>
        <end position="139"/>
    </location>
</feature>
<evidence type="ECO:0000313" key="5">
    <source>
        <dbReference type="EMBL" id="PIA98167.1"/>
    </source>
</evidence>
<feature type="compositionally biased region" description="Pro residues" evidence="3">
    <location>
        <begin position="9"/>
        <end position="31"/>
    </location>
</feature>
<dbReference type="GO" id="GO:0006351">
    <property type="term" value="P:DNA-templated transcription"/>
    <property type="evidence" value="ECO:0007669"/>
    <property type="project" value="InterPro"/>
</dbReference>
<evidence type="ECO:0000313" key="7">
    <source>
        <dbReference type="Proteomes" id="UP000230605"/>
    </source>
</evidence>
<dbReference type="InterPro" id="IPR050797">
    <property type="entry name" value="Carb_Metab_Trans_Reg"/>
</dbReference>
<accession>A0A2G5I033</accession>
<feature type="region of interest" description="Disordered" evidence="3">
    <location>
        <begin position="1"/>
        <end position="65"/>
    </location>
</feature>
<dbReference type="Pfam" id="PF04082">
    <property type="entry name" value="Fungal_trans"/>
    <property type="match status" value="1"/>
</dbReference>
<dbReference type="PROSITE" id="PS50048">
    <property type="entry name" value="ZN2_CY6_FUNGAL_2"/>
    <property type="match status" value="1"/>
</dbReference>
<evidence type="ECO:0000256" key="2">
    <source>
        <dbReference type="ARBA" id="ARBA00023242"/>
    </source>
</evidence>
<keyword evidence="2" id="KW-0539">Nucleus</keyword>
<dbReference type="CDD" id="cd00067">
    <property type="entry name" value="GAL4"/>
    <property type="match status" value="1"/>
</dbReference>
<feature type="compositionally biased region" description="Low complexity" evidence="3">
    <location>
        <begin position="609"/>
        <end position="624"/>
    </location>
</feature>
<keyword evidence="8" id="KW-1185">Reference proteome</keyword>
<dbReference type="AlphaFoldDB" id="A0A2G5I033"/>
<feature type="region of interest" description="Disordered" evidence="3">
    <location>
        <begin position="207"/>
        <end position="261"/>
    </location>
</feature>
<dbReference type="SUPFAM" id="SSF57701">
    <property type="entry name" value="Zn2/Cys6 DNA-binding domain"/>
    <property type="match status" value="1"/>
</dbReference>
<gene>
    <name evidence="5" type="ORF">CB0940_05482</name>
    <name evidence="6" type="ORF">RHO25_002644</name>
</gene>
<dbReference type="GO" id="GO:0005634">
    <property type="term" value="C:nucleus"/>
    <property type="evidence" value="ECO:0007669"/>
    <property type="project" value="TreeGrafter"/>
</dbReference>
<dbReference type="Gene3D" id="4.10.240.10">
    <property type="entry name" value="Zn(2)-C6 fungal-type DNA-binding domain"/>
    <property type="match status" value="1"/>
</dbReference>
<feature type="compositionally biased region" description="Polar residues" evidence="3">
    <location>
        <begin position="119"/>
        <end position="139"/>
    </location>
</feature>
<dbReference type="EMBL" id="CP134185">
    <property type="protein sequence ID" value="WPA98033.1"/>
    <property type="molecule type" value="Genomic_DNA"/>
</dbReference>
<name>A0A2G5I033_CERBT</name>
<evidence type="ECO:0000256" key="3">
    <source>
        <dbReference type="SAM" id="MobiDB-lite"/>
    </source>
</evidence>
<dbReference type="GO" id="GO:0001080">
    <property type="term" value="P:nitrogen catabolite activation of transcription from RNA polymerase II promoter"/>
    <property type="evidence" value="ECO:0007669"/>
    <property type="project" value="TreeGrafter"/>
</dbReference>
<dbReference type="Proteomes" id="UP000230605">
    <property type="component" value="Chromosome 2"/>
</dbReference>
<keyword evidence="1" id="KW-0479">Metal-binding</keyword>
<dbReference type="SMART" id="SM00066">
    <property type="entry name" value="GAL4"/>
    <property type="match status" value="1"/>
</dbReference>
<dbReference type="Pfam" id="PF00172">
    <property type="entry name" value="Zn_clus"/>
    <property type="match status" value="1"/>
</dbReference>
<dbReference type="Proteomes" id="UP001302367">
    <property type="component" value="Chromosome 2"/>
</dbReference>
<reference evidence="5 7" key="1">
    <citation type="submission" date="2015-10" db="EMBL/GenBank/DDBJ databases">
        <title>The cercosporin biosynthetic gene cluster was horizontally transferred to several fungal lineages and shown to be expanded in Cercospora beticola based on microsynteny with recipient genomes.</title>
        <authorList>
            <person name="De Jonge R."/>
            <person name="Ebert M.K."/>
            <person name="Suttle J.C."/>
            <person name="Jurick Ii W.M."/>
            <person name="Secor G.A."/>
            <person name="Thomma B.P."/>
            <person name="Van De Peer Y."/>
            <person name="Bolton M.D."/>
        </authorList>
    </citation>
    <scope>NUCLEOTIDE SEQUENCE [LARGE SCALE GENOMIC DNA]</scope>
    <source>
        <strain evidence="5 7">09-40</strain>
    </source>
</reference>
<dbReference type="GO" id="GO:0008270">
    <property type="term" value="F:zinc ion binding"/>
    <property type="evidence" value="ECO:0007669"/>
    <property type="project" value="InterPro"/>
</dbReference>
<dbReference type="InterPro" id="IPR007219">
    <property type="entry name" value="XnlR_reg_dom"/>
</dbReference>
<evidence type="ECO:0000313" key="6">
    <source>
        <dbReference type="EMBL" id="WPA98033.1"/>
    </source>
</evidence>
<evidence type="ECO:0000313" key="8">
    <source>
        <dbReference type="Proteomes" id="UP001302367"/>
    </source>
</evidence>
<dbReference type="GO" id="GO:0003677">
    <property type="term" value="F:DNA binding"/>
    <property type="evidence" value="ECO:0007669"/>
    <property type="project" value="InterPro"/>
</dbReference>
<dbReference type="PANTHER" id="PTHR31668:SF4">
    <property type="entry name" value="TRANSCRIPTIONAL ACTIVATOR PROTEIN DAL81"/>
    <property type="match status" value="1"/>
</dbReference>
<dbReference type="OrthoDB" id="408631at2759"/>
<dbReference type="InterPro" id="IPR001138">
    <property type="entry name" value="Zn2Cys6_DnaBD"/>
</dbReference>
<dbReference type="PANTHER" id="PTHR31668">
    <property type="entry name" value="GLUCOSE TRANSPORT TRANSCRIPTION REGULATOR RGT1-RELATED-RELATED"/>
    <property type="match status" value="1"/>
</dbReference>
<proteinExistence type="predicted"/>
<dbReference type="PROSITE" id="PS00463">
    <property type="entry name" value="ZN2_CY6_FUNGAL_1"/>
    <property type="match status" value="1"/>
</dbReference>
<organism evidence="5 7">
    <name type="scientific">Cercospora beticola</name>
    <name type="common">Sugarbeet leaf spot fungus</name>
    <dbReference type="NCBI Taxonomy" id="122368"/>
    <lineage>
        <taxon>Eukaryota</taxon>
        <taxon>Fungi</taxon>
        <taxon>Dikarya</taxon>
        <taxon>Ascomycota</taxon>
        <taxon>Pezizomycotina</taxon>
        <taxon>Dothideomycetes</taxon>
        <taxon>Dothideomycetidae</taxon>
        <taxon>Mycosphaerellales</taxon>
        <taxon>Mycosphaerellaceae</taxon>
        <taxon>Cercospora</taxon>
    </lineage>
</organism>
<dbReference type="SMART" id="SM00906">
    <property type="entry name" value="Fungal_trans"/>
    <property type="match status" value="1"/>
</dbReference>
<feature type="compositionally biased region" description="Low complexity" evidence="3">
    <location>
        <begin position="32"/>
        <end position="44"/>
    </location>
</feature>
<dbReference type="EMBL" id="LKMD01000102">
    <property type="protein sequence ID" value="PIA98167.1"/>
    <property type="molecule type" value="Genomic_DNA"/>
</dbReference>
<dbReference type="CDD" id="cd12148">
    <property type="entry name" value="fungal_TF_MHR"/>
    <property type="match status" value="1"/>
</dbReference>
<feature type="compositionally biased region" description="Polar residues" evidence="3">
    <location>
        <begin position="216"/>
        <end position="234"/>
    </location>
</feature>
<protein>
    <submittedName>
        <fullName evidence="5">Transcriptional activator protein DAL81</fullName>
    </submittedName>
</protein>
<sequence>MAAFSPSAPSHPRPALPPPPSHSMPAPPMPSFPHQQSSASTSQASPPPPAAQQSADGSERARAYKSRNKRPCDFCRYKKAACHLETAPPCELCIRYNKECTFLESPAKRRRPNDAGSDQDANQNGMYKSARTGSHDSTPAFTNGGILDMQHDLLPWENGINPFSVNGMSTLNGALHSNEFAFDHSLYPEPVPFQPYEPMSISTATVHTHDHRNNNGHRPSSSLEHSTSPQSTAASLPIDLSLPFDSTSGEPSLDRQHSSNAQLVGLGGELDPYLLSRYRYDEHNEASFQSLRMRKMNSGPVQDQDTIPAFFVIQHNGLASKAQPQDRSESSEKWRRELEELVPAETGKRLIRLFYKYVQPYFPILSREGGEQNGGGIREPREVPPCALAAIYGHALPFCAWDDKLCVEVYTPPSADALFKLSWLSCQPLLHTPSIAVLQTLLLLVQRRPTNRHVGDTPFKWVMMSTAVSIAQALGLNRDPTDWPIPDWEIKQRKRLAWATFVQDKWLALNFGRSSHIQADDWDVPKLTEDDFPEADRRYDEEHMSDFSCHHFLKLCELTLIVNDILRELFSIKATRQLHTSLEATLEVAKPLRIRLTEWYQGLPAGLLPSQPTTGAPSTTGTPTSERRRSVQFELDGNGSLQLAYITAKIELFRAMLRPRVTDANAAAITALRTGALAVAKEISTFLDDLHARELEGFWTSYARTNFTIASSFMLLLFVTSPTLSDAKECLGLLNTWRSLLRIKSRSCDLLNLALLRLDGVFVAGMDKLIELSPAAEQAWKERRDKNGTR</sequence>
<feature type="domain" description="Zn(2)-C6 fungal-type" evidence="4">
    <location>
        <begin position="71"/>
        <end position="102"/>
    </location>
</feature>
<reference evidence="6 8" key="2">
    <citation type="submission" date="2023-09" db="EMBL/GenBank/DDBJ databases">
        <title>Complete-Gapless Cercospora beticola genome.</title>
        <authorList>
            <person name="Wyatt N.A."/>
            <person name="Spanner R.E."/>
            <person name="Bolton M.D."/>
        </authorList>
    </citation>
    <scope>NUCLEOTIDE SEQUENCE [LARGE SCALE GENOMIC DNA]</scope>
    <source>
        <strain evidence="6">Cb09-40</strain>
    </source>
</reference>
<feature type="region of interest" description="Disordered" evidence="3">
    <location>
        <begin position="607"/>
        <end position="628"/>
    </location>
</feature>
<evidence type="ECO:0000259" key="4">
    <source>
        <dbReference type="PROSITE" id="PS50048"/>
    </source>
</evidence>
<dbReference type="InterPro" id="IPR036864">
    <property type="entry name" value="Zn2-C6_fun-type_DNA-bd_sf"/>
</dbReference>